<organism evidence="1">
    <name type="scientific">Escherichia coli</name>
    <dbReference type="NCBI Taxonomy" id="562"/>
    <lineage>
        <taxon>Bacteria</taxon>
        <taxon>Pseudomonadati</taxon>
        <taxon>Pseudomonadota</taxon>
        <taxon>Gammaproteobacteria</taxon>
        <taxon>Enterobacterales</taxon>
        <taxon>Enterobacteriaceae</taxon>
        <taxon>Escherichia</taxon>
    </lineage>
</organism>
<gene>
    <name evidence="1" type="ORF">G3563_29885</name>
</gene>
<name>A0A6D1A8P8_ECOLX</name>
<dbReference type="AlphaFoldDB" id="A0A6D1A8P8"/>
<feature type="non-terminal residue" evidence="1">
    <location>
        <position position="49"/>
    </location>
</feature>
<protein>
    <submittedName>
        <fullName evidence="1">Uncharacterized protein</fullName>
    </submittedName>
</protein>
<proteinExistence type="predicted"/>
<evidence type="ECO:0000313" key="1">
    <source>
        <dbReference type="EMBL" id="NEU03138.1"/>
    </source>
</evidence>
<dbReference type="EMBL" id="JAAHTE010000888">
    <property type="protein sequence ID" value="NEU03138.1"/>
    <property type="molecule type" value="Genomic_DNA"/>
</dbReference>
<comment type="caution">
    <text evidence="1">The sequence shown here is derived from an EMBL/GenBank/DDBJ whole genome shotgun (WGS) entry which is preliminary data.</text>
</comment>
<sequence>MEHHQMAAAVALTLEMVLSQVAAALLIMEADLVAAMKADLGAITKNLAA</sequence>
<reference evidence="1" key="1">
    <citation type="submission" date="2020-02" db="EMBL/GenBank/DDBJ databases">
        <title>Investigating the Use of Bacteriophages as New Decolonization Strategy for Intestinal Carriage of CTX-M-15-producing ST131 Escherichia coli: an In Vitro Continuous Culture System Model.</title>
        <authorList>
            <person name="Bernasconi O.J."/>
            <person name="Campos-Madueno E.I."/>
            <person name="Dona V."/>
            <person name="Perreten V."/>
            <person name="Carattoli A."/>
            <person name="Endimiani A."/>
        </authorList>
    </citation>
    <scope>NUCLEOTIDE SEQUENCE</scope>
    <source>
        <strain evidence="1">4901.28</strain>
    </source>
</reference>
<accession>A0A6D1A8P8</accession>